<evidence type="ECO:0000256" key="2">
    <source>
        <dbReference type="ARBA" id="ARBA00022448"/>
    </source>
</evidence>
<evidence type="ECO:0000256" key="6">
    <source>
        <dbReference type="ARBA" id="ARBA00022989"/>
    </source>
</evidence>
<feature type="transmembrane region" description="Helical" evidence="9">
    <location>
        <begin position="62"/>
        <end position="81"/>
    </location>
</feature>
<feature type="transmembrane region" description="Helical" evidence="9">
    <location>
        <begin position="379"/>
        <end position="401"/>
    </location>
</feature>
<name>A0A0G3BLB2_9BURK</name>
<dbReference type="RefSeq" id="WP_047195664.1">
    <property type="nucleotide sequence ID" value="NZ_CP011371.1"/>
</dbReference>
<organism evidence="11 12">
    <name type="scientific">Caldimonas brevitalea</name>
    <dbReference type="NCBI Taxonomy" id="413882"/>
    <lineage>
        <taxon>Bacteria</taxon>
        <taxon>Pseudomonadati</taxon>
        <taxon>Pseudomonadota</taxon>
        <taxon>Betaproteobacteria</taxon>
        <taxon>Burkholderiales</taxon>
        <taxon>Sphaerotilaceae</taxon>
        <taxon>Caldimonas</taxon>
    </lineage>
</organism>
<evidence type="ECO:0000259" key="10">
    <source>
        <dbReference type="Pfam" id="PF00999"/>
    </source>
</evidence>
<evidence type="ECO:0000256" key="4">
    <source>
        <dbReference type="ARBA" id="ARBA00022475"/>
    </source>
</evidence>
<dbReference type="Gene3D" id="1.20.1530.20">
    <property type="match status" value="1"/>
</dbReference>
<dbReference type="GO" id="GO:0015297">
    <property type="term" value="F:antiporter activity"/>
    <property type="evidence" value="ECO:0007669"/>
    <property type="project" value="UniProtKB-KW"/>
</dbReference>
<proteinExistence type="predicted"/>
<dbReference type="InterPro" id="IPR006153">
    <property type="entry name" value="Cation/H_exchanger_TM"/>
</dbReference>
<keyword evidence="3" id="KW-0050">Antiport</keyword>
<evidence type="ECO:0000256" key="9">
    <source>
        <dbReference type="SAM" id="Phobius"/>
    </source>
</evidence>
<dbReference type="PANTHER" id="PTHR32507:SF8">
    <property type="entry name" value="CNH1P"/>
    <property type="match status" value="1"/>
</dbReference>
<dbReference type="InterPro" id="IPR038770">
    <property type="entry name" value="Na+/solute_symporter_sf"/>
</dbReference>
<evidence type="ECO:0000256" key="1">
    <source>
        <dbReference type="ARBA" id="ARBA00004651"/>
    </source>
</evidence>
<feature type="transmembrane region" description="Helical" evidence="9">
    <location>
        <begin position="316"/>
        <end position="336"/>
    </location>
</feature>
<reference evidence="11 12" key="1">
    <citation type="submission" date="2015-05" db="EMBL/GenBank/DDBJ databases">
        <authorList>
            <person name="Tang B."/>
            <person name="Yu Y."/>
        </authorList>
    </citation>
    <scope>NUCLEOTIDE SEQUENCE [LARGE SCALE GENOMIC DNA]</scope>
    <source>
        <strain evidence="11 12">DSM 7029</strain>
    </source>
</reference>
<evidence type="ECO:0000313" key="11">
    <source>
        <dbReference type="EMBL" id="AKJ30254.1"/>
    </source>
</evidence>
<keyword evidence="5 9" id="KW-0812">Transmembrane</keyword>
<keyword evidence="12" id="KW-1185">Reference proteome</keyword>
<keyword evidence="4" id="KW-1003">Cell membrane</keyword>
<feature type="transmembrane region" description="Helical" evidence="9">
    <location>
        <begin position="193"/>
        <end position="211"/>
    </location>
</feature>
<protein>
    <recommendedName>
        <fullName evidence="10">Cation/H+ exchanger transmembrane domain-containing protein</fullName>
    </recommendedName>
</protein>
<feature type="transmembrane region" description="Helical" evidence="9">
    <location>
        <begin position="6"/>
        <end position="24"/>
    </location>
</feature>
<evidence type="ECO:0000256" key="5">
    <source>
        <dbReference type="ARBA" id="ARBA00022692"/>
    </source>
</evidence>
<dbReference type="Proteomes" id="UP000035352">
    <property type="component" value="Chromosome"/>
</dbReference>
<dbReference type="Pfam" id="PF00999">
    <property type="entry name" value="Na_H_Exchanger"/>
    <property type="match status" value="1"/>
</dbReference>
<dbReference type="KEGG" id="pbh:AAW51_3563"/>
<keyword evidence="6 9" id="KW-1133">Transmembrane helix</keyword>
<evidence type="ECO:0000256" key="7">
    <source>
        <dbReference type="ARBA" id="ARBA00023065"/>
    </source>
</evidence>
<dbReference type="PANTHER" id="PTHR32507">
    <property type="entry name" value="NA(+)/H(+) ANTIPORTER 1"/>
    <property type="match status" value="1"/>
</dbReference>
<feature type="transmembrane region" description="Helical" evidence="9">
    <location>
        <begin position="293"/>
        <end position="310"/>
    </location>
</feature>
<feature type="transmembrane region" description="Helical" evidence="9">
    <location>
        <begin position="93"/>
        <end position="114"/>
    </location>
</feature>
<evidence type="ECO:0000313" key="12">
    <source>
        <dbReference type="Proteomes" id="UP000035352"/>
    </source>
</evidence>
<sequence length="414" mass="44454">MLIPWFVLVGAVLIVMAFSSRWVQRLPLSPAILYLGVGALVGPLGANMLSVEPMRHAAQLELLTEIAVLITLFAVGLRLRIPFSLAEWAVPIRLATLGMVLTTALTALVAWALLGVPWTAALLLGAILAPTDPVLASDVQIHEPGDRDRVRFSLTAEGGVNDGTAFPAVMLALGVMGLHEIGAYGWRWVLVDVVWAVGAGLLLGWLCGKLVGRAVLRLRGTGHSLESEEFLVFGVIALVYGIALAIKAYGFLAVFATGAALTHTEMCNRVEPADAPDAAHSSRLINFSAQCERLAEVAVVLLIGASLAWVEWEWKTVGFALIVTVLVRPLAVLASVPRRFLSRAQRRLVAWFGIRGVGSVYYLTYAVGHDVDQALAEPVASAALIAIALSILVHGVSSTPLMERYSRRRDRGLR</sequence>
<accession>A0A0G3BLB2</accession>
<gene>
    <name evidence="11" type="ORF">AAW51_3563</name>
</gene>
<dbReference type="EMBL" id="CP011371">
    <property type="protein sequence ID" value="AKJ30254.1"/>
    <property type="molecule type" value="Genomic_DNA"/>
</dbReference>
<keyword evidence="7" id="KW-0406">Ion transport</keyword>
<dbReference type="AlphaFoldDB" id="A0A0G3BLB2"/>
<keyword evidence="8 9" id="KW-0472">Membrane</keyword>
<dbReference type="GO" id="GO:0005886">
    <property type="term" value="C:plasma membrane"/>
    <property type="evidence" value="ECO:0007669"/>
    <property type="project" value="UniProtKB-SubCell"/>
</dbReference>
<feature type="transmembrane region" description="Helical" evidence="9">
    <location>
        <begin position="165"/>
        <end position="186"/>
    </location>
</feature>
<comment type="subcellular location">
    <subcellularLocation>
        <location evidence="1">Cell membrane</location>
        <topology evidence="1">Multi-pass membrane protein</topology>
    </subcellularLocation>
</comment>
<evidence type="ECO:0000256" key="3">
    <source>
        <dbReference type="ARBA" id="ARBA00022449"/>
    </source>
</evidence>
<keyword evidence="2" id="KW-0813">Transport</keyword>
<feature type="transmembrane region" description="Helical" evidence="9">
    <location>
        <begin position="31"/>
        <end position="50"/>
    </location>
</feature>
<dbReference type="GO" id="GO:1902600">
    <property type="term" value="P:proton transmembrane transport"/>
    <property type="evidence" value="ECO:0007669"/>
    <property type="project" value="InterPro"/>
</dbReference>
<feature type="transmembrane region" description="Helical" evidence="9">
    <location>
        <begin position="348"/>
        <end position="367"/>
    </location>
</feature>
<dbReference type="PATRIC" id="fig|413882.6.peg.3721"/>
<feature type="transmembrane region" description="Helical" evidence="9">
    <location>
        <begin position="231"/>
        <end position="256"/>
    </location>
</feature>
<evidence type="ECO:0000256" key="8">
    <source>
        <dbReference type="ARBA" id="ARBA00023136"/>
    </source>
</evidence>
<dbReference type="STRING" id="413882.AAW51_3563"/>
<feature type="domain" description="Cation/H+ exchanger transmembrane" evidence="10">
    <location>
        <begin position="15"/>
        <end position="403"/>
    </location>
</feature>
<dbReference type="OrthoDB" id="9810860at2"/>